<reference evidence="2" key="1">
    <citation type="submission" date="2023-10" db="EMBL/GenBank/DDBJ databases">
        <title>Chromosome-level genome of the transformable northern wattle, Acacia crassicarpa.</title>
        <authorList>
            <person name="Massaro I."/>
            <person name="Sinha N.R."/>
            <person name="Poethig S."/>
            <person name="Leichty A.R."/>
        </authorList>
    </citation>
    <scope>NUCLEOTIDE SEQUENCE</scope>
    <source>
        <strain evidence="2">Acra3RX</strain>
        <tissue evidence="2">Leaf</tissue>
    </source>
</reference>
<gene>
    <name evidence="2" type="ORF">QN277_017158</name>
</gene>
<evidence type="ECO:0000256" key="1">
    <source>
        <dbReference type="SAM" id="MobiDB-lite"/>
    </source>
</evidence>
<sequence>MGNCVAPFDPSHGSALAKQGRIVRVAKPDGNILEFRTPIAAKQILQDFPAFFICVSKETSQPLSPDHRLKAGTLYYLLPHVSLGISDEDSGTKRVKIVITKQQLEQLVAKQISLEDVLSNVQSRTVDSPNSWRPQLDSIPEGNE</sequence>
<organism evidence="2 3">
    <name type="scientific">Acacia crassicarpa</name>
    <name type="common">northern wattle</name>
    <dbReference type="NCBI Taxonomy" id="499986"/>
    <lineage>
        <taxon>Eukaryota</taxon>
        <taxon>Viridiplantae</taxon>
        <taxon>Streptophyta</taxon>
        <taxon>Embryophyta</taxon>
        <taxon>Tracheophyta</taxon>
        <taxon>Spermatophyta</taxon>
        <taxon>Magnoliopsida</taxon>
        <taxon>eudicotyledons</taxon>
        <taxon>Gunneridae</taxon>
        <taxon>Pentapetalae</taxon>
        <taxon>rosids</taxon>
        <taxon>fabids</taxon>
        <taxon>Fabales</taxon>
        <taxon>Fabaceae</taxon>
        <taxon>Caesalpinioideae</taxon>
        <taxon>mimosoid clade</taxon>
        <taxon>Acacieae</taxon>
        <taxon>Acacia</taxon>
    </lineage>
</organism>
<proteinExistence type="predicted"/>
<dbReference type="Pfam" id="PF14009">
    <property type="entry name" value="PADRE"/>
    <property type="match status" value="1"/>
</dbReference>
<dbReference type="EMBL" id="JAWXYG010000004">
    <property type="protein sequence ID" value="KAK4273841.1"/>
    <property type="molecule type" value="Genomic_DNA"/>
</dbReference>
<evidence type="ECO:0008006" key="4">
    <source>
        <dbReference type="Google" id="ProtNLM"/>
    </source>
</evidence>
<protein>
    <recommendedName>
        <fullName evidence="4">DUF4228 domain-containing protein</fullName>
    </recommendedName>
</protein>
<name>A0AAE1JRW2_9FABA</name>
<dbReference type="PANTHER" id="PTHR33148:SF2">
    <property type="entry name" value="DUF4228 DOMAIN-CONTAINING PROTEIN"/>
    <property type="match status" value="1"/>
</dbReference>
<keyword evidence="3" id="KW-1185">Reference proteome</keyword>
<dbReference type="AlphaFoldDB" id="A0AAE1JRW2"/>
<dbReference type="InterPro" id="IPR025322">
    <property type="entry name" value="PADRE_dom"/>
</dbReference>
<dbReference type="Proteomes" id="UP001293593">
    <property type="component" value="Unassembled WGS sequence"/>
</dbReference>
<evidence type="ECO:0000313" key="3">
    <source>
        <dbReference type="Proteomes" id="UP001293593"/>
    </source>
</evidence>
<comment type="caution">
    <text evidence="2">The sequence shown here is derived from an EMBL/GenBank/DDBJ whole genome shotgun (WGS) entry which is preliminary data.</text>
</comment>
<dbReference type="PANTHER" id="PTHR33148">
    <property type="entry name" value="PLASTID MOVEMENT IMPAIRED PROTEIN-RELATED"/>
    <property type="match status" value="1"/>
</dbReference>
<accession>A0AAE1JRW2</accession>
<evidence type="ECO:0000313" key="2">
    <source>
        <dbReference type="EMBL" id="KAK4273841.1"/>
    </source>
</evidence>
<feature type="region of interest" description="Disordered" evidence="1">
    <location>
        <begin position="125"/>
        <end position="144"/>
    </location>
</feature>